<reference evidence="9 11" key="2">
    <citation type="submission" date="2019-03" db="EMBL/GenBank/DDBJ databases">
        <authorList>
            <person name="He R.-H."/>
        </authorList>
    </citation>
    <scope>NUCLEOTIDE SEQUENCE [LARGE SCALE GENOMIC DNA]</scope>
    <source>
        <strain evidence="9 11">DSM 19624</strain>
    </source>
</reference>
<comment type="caution">
    <text evidence="8">The sequence shown here is derived from an EMBL/GenBank/DDBJ whole genome shotgun (WGS) entry which is preliminary data.</text>
</comment>
<evidence type="ECO:0000256" key="1">
    <source>
        <dbReference type="ARBA" id="ARBA00004442"/>
    </source>
</evidence>
<evidence type="ECO:0000313" key="10">
    <source>
        <dbReference type="Proteomes" id="UP000273898"/>
    </source>
</evidence>
<reference evidence="8 10" key="1">
    <citation type="submission" date="2018-10" db="EMBL/GenBank/DDBJ databases">
        <title>Genomic Encyclopedia of Archaeal and Bacterial Type Strains, Phase II (KMG-II): from individual species to whole genera.</title>
        <authorList>
            <person name="Goeker M."/>
        </authorList>
    </citation>
    <scope>NUCLEOTIDE SEQUENCE [LARGE SCALE GENOMIC DNA]</scope>
    <source>
        <strain evidence="8 10">DSM 19624</strain>
    </source>
</reference>
<dbReference type="InterPro" id="IPR011990">
    <property type="entry name" value="TPR-like_helical_dom_sf"/>
</dbReference>
<keyword evidence="4" id="KW-0472">Membrane</keyword>
<protein>
    <submittedName>
        <fullName evidence="9">RagB/SusD family nutrient uptake outer membrane protein</fullName>
    </submittedName>
    <submittedName>
        <fullName evidence="8">SusD-like starch-binding protein associating with outer membrane</fullName>
    </submittedName>
</protein>
<dbReference type="Pfam" id="PF14322">
    <property type="entry name" value="SusD-like_3"/>
    <property type="match status" value="1"/>
</dbReference>
<accession>A0A497XYF4</accession>
<dbReference type="OrthoDB" id="1094477at2"/>
<dbReference type="RefSeq" id="WP_121286345.1">
    <property type="nucleotide sequence ID" value="NZ_RCCK01000014.1"/>
</dbReference>
<dbReference type="EMBL" id="RCCK01000014">
    <property type="protein sequence ID" value="RLJ72525.1"/>
    <property type="molecule type" value="Genomic_DNA"/>
</dbReference>
<evidence type="ECO:0000313" key="8">
    <source>
        <dbReference type="EMBL" id="RLJ72525.1"/>
    </source>
</evidence>
<dbReference type="AlphaFoldDB" id="A0A497XYF4"/>
<sequence length="506" mass="56717">MTKYTIYGLLLLLSTLTFSSCKKFLEERSPDEIKPETVADLQSLMNGEAYPYQIVTDTYVDLLTDDIQSNGLGRTFDGNPDDVYLPYLQNGTRVFKWDARMFDGDPILSLGTDSWSIYYTKIKGCNTVIDNLGKVSGSAEQKNALLGQVLFLRAYYYLKLVTLYGQPYSGVGIDPNVSLGVPLILNSVVTDQYPVRNTLKEVYGQIEKDLLEAAGLLKANFTEASTFRVGHIAAYSLLTRLYLYMGRAEDMDKVIQYANLVLTERPVLTQMKSFFDAGGFSGGKIYDVTVSPEVVWVYGINPNAPNGYFPEQRNDRPPYTVSGSLAALYETSTEADDRKDLRYSGYFRMGSVNNAAYLLGNGKIGSIPKYGTDGIRIAEVYLNRAEAYAKKFLNGDVSSAAKANADLNTLRASRYDTRNVAYQPVNYSNANDLFKFCQDERRRELCLESGHRWMDIKRWGLNITHHFIDADGTMTDYTLRSGSLIYALPIPFTATLKNGRLAQNPR</sequence>
<dbReference type="Gene3D" id="1.25.40.390">
    <property type="match status" value="1"/>
</dbReference>
<dbReference type="PROSITE" id="PS51257">
    <property type="entry name" value="PROKAR_LIPOPROTEIN"/>
    <property type="match status" value="1"/>
</dbReference>
<dbReference type="GO" id="GO:0009279">
    <property type="term" value="C:cell outer membrane"/>
    <property type="evidence" value="ECO:0007669"/>
    <property type="project" value="UniProtKB-SubCell"/>
</dbReference>
<dbReference type="Proteomes" id="UP000297429">
    <property type="component" value="Unassembled WGS sequence"/>
</dbReference>
<evidence type="ECO:0000256" key="2">
    <source>
        <dbReference type="ARBA" id="ARBA00006275"/>
    </source>
</evidence>
<organism evidence="8 10">
    <name type="scientific">Pedobacter alluvionis</name>
    <dbReference type="NCBI Taxonomy" id="475253"/>
    <lineage>
        <taxon>Bacteria</taxon>
        <taxon>Pseudomonadati</taxon>
        <taxon>Bacteroidota</taxon>
        <taxon>Sphingobacteriia</taxon>
        <taxon>Sphingobacteriales</taxon>
        <taxon>Sphingobacteriaceae</taxon>
        <taxon>Pedobacter</taxon>
    </lineage>
</organism>
<evidence type="ECO:0000313" key="9">
    <source>
        <dbReference type="EMBL" id="TFB28156.1"/>
    </source>
</evidence>
<evidence type="ECO:0000256" key="5">
    <source>
        <dbReference type="ARBA" id="ARBA00023237"/>
    </source>
</evidence>
<keyword evidence="3" id="KW-0732">Signal</keyword>
<comment type="similarity">
    <text evidence="2">Belongs to the SusD family.</text>
</comment>
<evidence type="ECO:0000313" key="11">
    <source>
        <dbReference type="Proteomes" id="UP000297429"/>
    </source>
</evidence>
<keyword evidence="11" id="KW-1185">Reference proteome</keyword>
<evidence type="ECO:0000259" key="6">
    <source>
        <dbReference type="Pfam" id="PF07980"/>
    </source>
</evidence>
<keyword evidence="5" id="KW-0998">Cell outer membrane</keyword>
<evidence type="ECO:0000256" key="4">
    <source>
        <dbReference type="ARBA" id="ARBA00023136"/>
    </source>
</evidence>
<proteinExistence type="inferred from homology"/>
<dbReference type="InterPro" id="IPR033985">
    <property type="entry name" value="SusD-like_N"/>
</dbReference>
<comment type="subcellular location">
    <subcellularLocation>
        <location evidence="1">Cell outer membrane</location>
    </subcellularLocation>
</comment>
<feature type="domain" description="RagB/SusD" evidence="6">
    <location>
        <begin position="375"/>
        <end position="505"/>
    </location>
</feature>
<gene>
    <name evidence="8" type="ORF">BCL90_4146</name>
    <name evidence="9" type="ORF">E3V97_24355</name>
</gene>
<name>A0A497XYF4_9SPHI</name>
<evidence type="ECO:0000259" key="7">
    <source>
        <dbReference type="Pfam" id="PF14322"/>
    </source>
</evidence>
<dbReference type="EMBL" id="SOPX01000007">
    <property type="protein sequence ID" value="TFB28156.1"/>
    <property type="molecule type" value="Genomic_DNA"/>
</dbReference>
<feature type="domain" description="SusD-like N-terminal" evidence="7">
    <location>
        <begin position="112"/>
        <end position="243"/>
    </location>
</feature>
<dbReference type="Pfam" id="PF07980">
    <property type="entry name" value="SusD_RagB"/>
    <property type="match status" value="1"/>
</dbReference>
<dbReference type="Proteomes" id="UP000273898">
    <property type="component" value="Unassembled WGS sequence"/>
</dbReference>
<dbReference type="SUPFAM" id="SSF48452">
    <property type="entry name" value="TPR-like"/>
    <property type="match status" value="1"/>
</dbReference>
<evidence type="ECO:0000256" key="3">
    <source>
        <dbReference type="ARBA" id="ARBA00022729"/>
    </source>
</evidence>
<dbReference type="InterPro" id="IPR012944">
    <property type="entry name" value="SusD_RagB_dom"/>
</dbReference>